<protein>
    <submittedName>
        <fullName evidence="1">Uncharacterized protein</fullName>
    </submittedName>
</protein>
<dbReference type="eggNOG" id="COG4699">
    <property type="taxonomic scope" value="Bacteria"/>
</dbReference>
<dbReference type="InterPro" id="IPR010434">
    <property type="entry name" value="DUF1033"/>
</dbReference>
<keyword evidence="2" id="KW-1185">Reference proteome</keyword>
<accession>A0A1G6BSR8</accession>
<dbReference type="Proteomes" id="UP000182508">
    <property type="component" value="Unassembled WGS sequence"/>
</dbReference>
<proteinExistence type="predicted"/>
<evidence type="ECO:0000313" key="1">
    <source>
        <dbReference type="EMBL" id="SDB23654.1"/>
    </source>
</evidence>
<organism evidence="1 2">
    <name type="scientific">Streptococcus henryi</name>
    <dbReference type="NCBI Taxonomy" id="439219"/>
    <lineage>
        <taxon>Bacteria</taxon>
        <taxon>Bacillati</taxon>
        <taxon>Bacillota</taxon>
        <taxon>Bacilli</taxon>
        <taxon>Lactobacillales</taxon>
        <taxon>Streptococcaceae</taxon>
        <taxon>Streptococcus</taxon>
    </lineage>
</organism>
<evidence type="ECO:0000313" key="2">
    <source>
        <dbReference type="Proteomes" id="UP000182508"/>
    </source>
</evidence>
<dbReference type="RefSeq" id="WP_018164695.1">
    <property type="nucleotide sequence ID" value="NZ_FMXP01000014.1"/>
</dbReference>
<gene>
    <name evidence="1" type="ORF">SAMN02910293_01187</name>
</gene>
<dbReference type="EMBL" id="FMXP01000014">
    <property type="protein sequence ID" value="SDB23654.1"/>
    <property type="molecule type" value="Genomic_DNA"/>
</dbReference>
<dbReference type="STRING" id="439219.SAMN02910293_01187"/>
<dbReference type="Pfam" id="PF06279">
    <property type="entry name" value="DUF1033"/>
    <property type="match status" value="1"/>
</dbReference>
<dbReference type="AlphaFoldDB" id="A0A1G6BSR8"/>
<name>A0A1G6BSR8_9STRE</name>
<reference evidence="1 2" key="1">
    <citation type="submission" date="2016-10" db="EMBL/GenBank/DDBJ databases">
        <authorList>
            <person name="de Groot N.N."/>
        </authorList>
    </citation>
    <scope>NUCLEOTIDE SEQUENCE [LARGE SCALE GENOMIC DNA]</scope>
    <source>
        <strain evidence="1 2">A-4</strain>
    </source>
</reference>
<sequence length="121" mass="14807">MYQVIKMYGDWEPWWFLEDWKNDIIEEATYVKFEDAFKAYEKEWLRLKSDLPSYKSHKNLLAAFWDKSEQRWCEECDEYLQQYHSILLLKDGQELTEDYSLEDFEQRNATPELPSSCAIKR</sequence>